<accession>A0A432G3E1</accession>
<evidence type="ECO:0000313" key="14">
    <source>
        <dbReference type="EMBL" id="RTZ87236.1"/>
    </source>
</evidence>
<dbReference type="GO" id="GO:0006097">
    <property type="term" value="P:glyoxylate cycle"/>
    <property type="evidence" value="ECO:0007669"/>
    <property type="project" value="UniProtKB-KW"/>
</dbReference>
<dbReference type="PANTHER" id="PTHR39559:SF1">
    <property type="entry name" value="ISOCITRATE DEHYDROGENASE KINASE_PHOSPHATASE"/>
    <property type="match status" value="1"/>
</dbReference>
<dbReference type="GO" id="GO:0005524">
    <property type="term" value="F:ATP binding"/>
    <property type="evidence" value="ECO:0007669"/>
    <property type="project" value="UniProtKB-KW"/>
</dbReference>
<dbReference type="EMBL" id="QNZL01000224">
    <property type="protein sequence ID" value="RTZ78125.1"/>
    <property type="molecule type" value="Genomic_DNA"/>
</dbReference>
<keyword evidence="9" id="KW-0067">ATP-binding</keyword>
<keyword evidence="1" id="KW-0329">Glyoxylate bypass</keyword>
<keyword evidence="10" id="KW-0904">Protein phosphatase</keyword>
<dbReference type="Proteomes" id="UP000286801">
    <property type="component" value="Unassembled WGS sequence"/>
</dbReference>
<dbReference type="Pfam" id="PF20423">
    <property type="entry name" value="AceK_regulatory"/>
    <property type="match status" value="1"/>
</dbReference>
<keyword evidence="7 13" id="KW-0418">Kinase</keyword>
<evidence type="ECO:0000256" key="3">
    <source>
        <dbReference type="ARBA" id="ARBA00022527"/>
    </source>
</evidence>
<comment type="caution">
    <text evidence="13">The sequence shown here is derived from an EMBL/GenBank/DDBJ whole genome shotgun (WGS) entry which is preliminary data.</text>
</comment>
<evidence type="ECO:0000256" key="5">
    <source>
        <dbReference type="ARBA" id="ARBA00022679"/>
    </source>
</evidence>
<evidence type="ECO:0000313" key="16">
    <source>
        <dbReference type="Proteomes" id="UP000287917"/>
    </source>
</evidence>
<protein>
    <submittedName>
        <fullName evidence="13">Bifunctional isocitrate dehydrogenase kinase/phosphatase</fullName>
    </submittedName>
</protein>
<evidence type="ECO:0000256" key="1">
    <source>
        <dbReference type="ARBA" id="ARBA00022435"/>
    </source>
</evidence>
<keyword evidence="8" id="KW-0378">Hydrolase</keyword>
<evidence type="ECO:0000259" key="11">
    <source>
        <dbReference type="Pfam" id="PF06315"/>
    </source>
</evidence>
<keyword evidence="6" id="KW-0547">Nucleotide-binding</keyword>
<evidence type="ECO:0000313" key="15">
    <source>
        <dbReference type="Proteomes" id="UP000286801"/>
    </source>
</evidence>
<evidence type="ECO:0000313" key="13">
    <source>
        <dbReference type="EMBL" id="RTZ78125.1"/>
    </source>
</evidence>
<evidence type="ECO:0000256" key="4">
    <source>
        <dbReference type="ARBA" id="ARBA00022532"/>
    </source>
</evidence>
<feature type="domain" description="Isocitrate dehydrogenase kinase/phosphatase (AceK) kinase" evidence="11">
    <location>
        <begin position="330"/>
        <end position="586"/>
    </location>
</feature>
<evidence type="ECO:0000256" key="2">
    <source>
        <dbReference type="ARBA" id="ARBA00022490"/>
    </source>
</evidence>
<dbReference type="GO" id="GO:0006099">
    <property type="term" value="P:tricarboxylic acid cycle"/>
    <property type="evidence" value="ECO:0007669"/>
    <property type="project" value="UniProtKB-KW"/>
</dbReference>
<keyword evidence="3" id="KW-0723">Serine/threonine-protein kinase</keyword>
<evidence type="ECO:0000256" key="9">
    <source>
        <dbReference type="ARBA" id="ARBA00022840"/>
    </source>
</evidence>
<dbReference type="GO" id="GO:0004721">
    <property type="term" value="F:phosphoprotein phosphatase activity"/>
    <property type="evidence" value="ECO:0007669"/>
    <property type="project" value="UniProtKB-KW"/>
</dbReference>
<dbReference type="PANTHER" id="PTHR39559">
    <property type="match status" value="1"/>
</dbReference>
<dbReference type="GO" id="GO:0008772">
    <property type="term" value="F:[isocitrate dehydrogenase (NADP+)] kinase activity"/>
    <property type="evidence" value="ECO:0007669"/>
    <property type="project" value="InterPro"/>
</dbReference>
<dbReference type="AlphaFoldDB" id="A0A432G3E1"/>
<dbReference type="InterPro" id="IPR046854">
    <property type="entry name" value="AceK_regulatory"/>
</dbReference>
<evidence type="ECO:0000256" key="7">
    <source>
        <dbReference type="ARBA" id="ARBA00022777"/>
    </source>
</evidence>
<organism evidence="13 15">
    <name type="scientific">SAR324 cluster bacterium</name>
    <dbReference type="NCBI Taxonomy" id="2024889"/>
    <lineage>
        <taxon>Bacteria</taxon>
        <taxon>Deltaproteobacteria</taxon>
        <taxon>SAR324 cluster</taxon>
    </lineage>
</organism>
<dbReference type="Proteomes" id="UP000287917">
    <property type="component" value="Unassembled WGS sequence"/>
</dbReference>
<dbReference type="Pfam" id="PF06315">
    <property type="entry name" value="AceK_kinase"/>
    <property type="match status" value="1"/>
</dbReference>
<feature type="domain" description="Isocitrate dehydrogenase kinase/phosphatase (AceK) regulatory" evidence="12">
    <location>
        <begin position="34"/>
        <end position="324"/>
    </location>
</feature>
<name>A0A432G3E1_9DELT</name>
<dbReference type="GO" id="GO:0006006">
    <property type="term" value="P:glucose metabolic process"/>
    <property type="evidence" value="ECO:0007669"/>
    <property type="project" value="InterPro"/>
</dbReference>
<dbReference type="GO" id="GO:0005737">
    <property type="term" value="C:cytoplasm"/>
    <property type="evidence" value="ECO:0007669"/>
    <property type="project" value="InterPro"/>
</dbReference>
<evidence type="ECO:0000256" key="6">
    <source>
        <dbReference type="ARBA" id="ARBA00022741"/>
    </source>
</evidence>
<keyword evidence="2" id="KW-0963">Cytoplasm</keyword>
<dbReference type="InterPro" id="IPR046855">
    <property type="entry name" value="AceK_kinase"/>
</dbReference>
<gene>
    <name evidence="14" type="ORF">DSY96_01475</name>
    <name evidence="13" type="ORF">DSY97_08425</name>
</gene>
<proteinExistence type="predicted"/>
<sequence length="592" mass="68014">MISYMTQSENTHFKGLIEKASDSKKIDLLAQWALCEFDLFYSSFQTITESAKTAFETRDYQASLTISRKRLSLYSDSMFKLGEKLADAFSPISRDQALWEVIEEKYRQLVRNRYEGDLALAYIHSVRRSLFLGEWSPVAYSFDTPSKANTNFSNFLFETFQTELITTDLLIDILRVPGFNVQYRELKVDAMLAAQRVKADLDDRFSTYKIQKIEVIKGEFYRNRGAYIVGRIVLDNQSMVPLVIALLNDEKGIYVDAILTSESATFNIFSTTRANFHVNNEYYHELSEFLHSIIPKRSLGLAYSTIGFNHFGKVAVMEELKEELLSTDGKLDFAIGFKGTVAIGFQSPQSGYNLKVIRNTPTEQYKWGVFEGVPSVLEKYGRVHVINRTGSMLDNIIFYRVKLERAWFTNALLQELLNDASECVTLQGESLFFRHLIVQSKLIPLPVYLENSSQAESEAAIINLGHCIKNNMAANIFNKDLDARNYGVGVFGGVYLFDYDALEQFTEVKIRTNQNQFEGEEDIPEWFFEDGVIFLPEEIESGLRIPNRSLRQLFREVHGDLLQVDYYERIQDELGVGKVPSVRVYPERYQIN</sequence>
<evidence type="ECO:0000256" key="8">
    <source>
        <dbReference type="ARBA" id="ARBA00022801"/>
    </source>
</evidence>
<evidence type="ECO:0000259" key="12">
    <source>
        <dbReference type="Pfam" id="PF20423"/>
    </source>
</evidence>
<dbReference type="InterPro" id="IPR010452">
    <property type="entry name" value="Isocitrate_DH_AceK"/>
</dbReference>
<dbReference type="GO" id="GO:0016208">
    <property type="term" value="F:AMP binding"/>
    <property type="evidence" value="ECO:0007669"/>
    <property type="project" value="TreeGrafter"/>
</dbReference>
<keyword evidence="5" id="KW-0808">Transferase</keyword>
<dbReference type="GO" id="GO:0004674">
    <property type="term" value="F:protein serine/threonine kinase activity"/>
    <property type="evidence" value="ECO:0007669"/>
    <property type="project" value="UniProtKB-KW"/>
</dbReference>
<keyword evidence="4" id="KW-0816">Tricarboxylic acid cycle</keyword>
<reference evidence="15 16" key="1">
    <citation type="submission" date="2018-06" db="EMBL/GenBank/DDBJ databases">
        <title>Combined omics and stable isotope probing to characterize newly discovered Mariana Back-Arc vent microbial communities.</title>
        <authorList>
            <person name="Trembath-Reichert E."/>
            <person name="Huber J.A."/>
        </authorList>
    </citation>
    <scope>NUCLEOTIDE SEQUENCE [LARGE SCALE GENOMIC DNA]</scope>
    <source>
        <strain evidence="14">MAG 58</strain>
        <strain evidence="13">MAG 63_1</strain>
    </source>
</reference>
<evidence type="ECO:0000256" key="10">
    <source>
        <dbReference type="ARBA" id="ARBA00022912"/>
    </source>
</evidence>
<dbReference type="EMBL" id="QNZK01000051">
    <property type="protein sequence ID" value="RTZ87236.1"/>
    <property type="molecule type" value="Genomic_DNA"/>
</dbReference>